<gene>
    <name evidence="10" type="ORF">Q5P01_018896</name>
</gene>
<dbReference type="Pfam" id="PF00096">
    <property type="entry name" value="zf-C2H2"/>
    <property type="match status" value="1"/>
</dbReference>
<keyword evidence="4 7" id="KW-0863">Zinc-finger</keyword>
<keyword evidence="2" id="KW-0479">Metal-binding</keyword>
<dbReference type="Proteomes" id="UP001187415">
    <property type="component" value="Unassembled WGS sequence"/>
</dbReference>
<feature type="region of interest" description="Disordered" evidence="8">
    <location>
        <begin position="156"/>
        <end position="184"/>
    </location>
</feature>
<dbReference type="Gene3D" id="3.30.160.60">
    <property type="entry name" value="Classic Zinc Finger"/>
    <property type="match status" value="1"/>
</dbReference>
<evidence type="ECO:0000256" key="6">
    <source>
        <dbReference type="ARBA" id="ARBA00023242"/>
    </source>
</evidence>
<dbReference type="GO" id="GO:0010468">
    <property type="term" value="P:regulation of gene expression"/>
    <property type="evidence" value="ECO:0007669"/>
    <property type="project" value="TreeGrafter"/>
</dbReference>
<evidence type="ECO:0000256" key="2">
    <source>
        <dbReference type="ARBA" id="ARBA00022723"/>
    </source>
</evidence>
<evidence type="ECO:0000256" key="5">
    <source>
        <dbReference type="ARBA" id="ARBA00022833"/>
    </source>
</evidence>
<dbReference type="GO" id="GO:0008270">
    <property type="term" value="F:zinc ion binding"/>
    <property type="evidence" value="ECO:0007669"/>
    <property type="project" value="UniProtKB-KW"/>
</dbReference>
<sequence>MSLVQKLRILVRQRLNAAIEEILAAFEKTIVKYEQEAALRQEVISRQHALLCAVHMPLMGVPSADAFTQQLMGSKDPVNPNDQCQNQNHTQQDPKGSHVKEEQQGDPLPDLDEAEIIQFTYNPRLAVRPSEVIYRSQSEPGSAGPDQDIQLVLSSETEDSDDYGKDSVKPKSVSNHSKSKTTRKQGPFKCRVCSQTFKAHRFLVKHIKAHLLEPDQVCGLCGERFQTSDSLRLHIQTHQTGIQSRDASFCQHSNTDTSPRFHKDENPTCCDDCEKTFPQVWNKRKKRCWPQRKHLYPEILEGPKKKK</sequence>
<keyword evidence="3" id="KW-0677">Repeat</keyword>
<dbReference type="PANTHER" id="PTHR16515">
    <property type="entry name" value="PR DOMAIN ZINC FINGER PROTEIN"/>
    <property type="match status" value="1"/>
</dbReference>
<name>A0AA88M590_CHASR</name>
<feature type="domain" description="C2H2-type" evidence="9">
    <location>
        <begin position="216"/>
        <end position="238"/>
    </location>
</feature>
<dbReference type="SUPFAM" id="SSF57667">
    <property type="entry name" value="beta-beta-alpha zinc fingers"/>
    <property type="match status" value="1"/>
</dbReference>
<feature type="domain" description="C2H2-type" evidence="9">
    <location>
        <begin position="188"/>
        <end position="215"/>
    </location>
</feature>
<evidence type="ECO:0000256" key="1">
    <source>
        <dbReference type="ARBA" id="ARBA00004123"/>
    </source>
</evidence>
<proteinExistence type="predicted"/>
<feature type="region of interest" description="Disordered" evidence="8">
    <location>
        <begin position="71"/>
        <end position="111"/>
    </location>
</feature>
<dbReference type="InterPro" id="IPR013087">
    <property type="entry name" value="Znf_C2H2_type"/>
</dbReference>
<keyword evidence="6" id="KW-0539">Nucleus</keyword>
<comment type="caution">
    <text evidence="10">The sequence shown here is derived from an EMBL/GenBank/DDBJ whole genome shotgun (WGS) entry which is preliminary data.</text>
</comment>
<comment type="subcellular location">
    <subcellularLocation>
        <location evidence="1">Nucleus</location>
    </subcellularLocation>
</comment>
<dbReference type="AlphaFoldDB" id="A0AA88M590"/>
<evidence type="ECO:0000313" key="11">
    <source>
        <dbReference type="Proteomes" id="UP001187415"/>
    </source>
</evidence>
<evidence type="ECO:0000256" key="7">
    <source>
        <dbReference type="PROSITE-ProRule" id="PRU00042"/>
    </source>
</evidence>
<dbReference type="InterPro" id="IPR050331">
    <property type="entry name" value="Zinc_finger"/>
</dbReference>
<keyword evidence="5" id="KW-0862">Zinc</keyword>
<dbReference type="PANTHER" id="PTHR16515:SF49">
    <property type="entry name" value="GASTRULA ZINC FINGER PROTEIN XLCGF49.1-LIKE-RELATED"/>
    <property type="match status" value="1"/>
</dbReference>
<dbReference type="PROSITE" id="PS00028">
    <property type="entry name" value="ZINC_FINGER_C2H2_1"/>
    <property type="match status" value="2"/>
</dbReference>
<organism evidence="10 11">
    <name type="scientific">Channa striata</name>
    <name type="common">Snakehead murrel</name>
    <name type="synonym">Ophicephalus striatus</name>
    <dbReference type="NCBI Taxonomy" id="64152"/>
    <lineage>
        <taxon>Eukaryota</taxon>
        <taxon>Metazoa</taxon>
        <taxon>Chordata</taxon>
        <taxon>Craniata</taxon>
        <taxon>Vertebrata</taxon>
        <taxon>Euteleostomi</taxon>
        <taxon>Actinopterygii</taxon>
        <taxon>Neopterygii</taxon>
        <taxon>Teleostei</taxon>
        <taxon>Neoteleostei</taxon>
        <taxon>Acanthomorphata</taxon>
        <taxon>Anabantaria</taxon>
        <taxon>Anabantiformes</taxon>
        <taxon>Channoidei</taxon>
        <taxon>Channidae</taxon>
        <taxon>Channa</taxon>
    </lineage>
</organism>
<accession>A0AA88M590</accession>
<protein>
    <recommendedName>
        <fullName evidence="9">C2H2-type domain-containing protein</fullName>
    </recommendedName>
</protein>
<feature type="compositionally biased region" description="Polar residues" evidence="8">
    <location>
        <begin position="80"/>
        <end position="94"/>
    </location>
</feature>
<dbReference type="PROSITE" id="PS50157">
    <property type="entry name" value="ZINC_FINGER_C2H2_2"/>
    <property type="match status" value="2"/>
</dbReference>
<keyword evidence="11" id="KW-1185">Reference proteome</keyword>
<evidence type="ECO:0000256" key="8">
    <source>
        <dbReference type="SAM" id="MobiDB-lite"/>
    </source>
</evidence>
<dbReference type="SMART" id="SM00355">
    <property type="entry name" value="ZnF_C2H2"/>
    <property type="match status" value="2"/>
</dbReference>
<dbReference type="InterPro" id="IPR036236">
    <property type="entry name" value="Znf_C2H2_sf"/>
</dbReference>
<evidence type="ECO:0000256" key="3">
    <source>
        <dbReference type="ARBA" id="ARBA00022737"/>
    </source>
</evidence>
<reference evidence="10" key="1">
    <citation type="submission" date="2023-07" db="EMBL/GenBank/DDBJ databases">
        <title>Chromosome-level Genome Assembly of Striped Snakehead (Channa striata).</title>
        <authorList>
            <person name="Liu H."/>
        </authorList>
    </citation>
    <scope>NUCLEOTIDE SEQUENCE</scope>
    <source>
        <strain evidence="10">Gz</strain>
        <tissue evidence="10">Muscle</tissue>
    </source>
</reference>
<dbReference type="GO" id="GO:0005634">
    <property type="term" value="C:nucleus"/>
    <property type="evidence" value="ECO:0007669"/>
    <property type="project" value="UniProtKB-SubCell"/>
</dbReference>
<evidence type="ECO:0000313" key="10">
    <source>
        <dbReference type="EMBL" id="KAK2830965.1"/>
    </source>
</evidence>
<evidence type="ECO:0000256" key="4">
    <source>
        <dbReference type="ARBA" id="ARBA00022771"/>
    </source>
</evidence>
<dbReference type="EMBL" id="JAUPFM010000014">
    <property type="protein sequence ID" value="KAK2830965.1"/>
    <property type="molecule type" value="Genomic_DNA"/>
</dbReference>
<evidence type="ECO:0000259" key="9">
    <source>
        <dbReference type="PROSITE" id="PS50157"/>
    </source>
</evidence>